<dbReference type="CDD" id="cd05151">
    <property type="entry name" value="ChoK-like"/>
    <property type="match status" value="1"/>
</dbReference>
<feature type="coiled-coil region" evidence="1">
    <location>
        <begin position="63"/>
        <end position="90"/>
    </location>
</feature>
<protein>
    <submittedName>
        <fullName evidence="3">NTP transferase domain-containing protein</fullName>
    </submittedName>
</protein>
<evidence type="ECO:0000256" key="1">
    <source>
        <dbReference type="SAM" id="Coils"/>
    </source>
</evidence>
<dbReference type="Gene3D" id="3.30.200.20">
    <property type="entry name" value="Phosphorylase Kinase, domain 1"/>
    <property type="match status" value="1"/>
</dbReference>
<dbReference type="CDD" id="cd02523">
    <property type="entry name" value="PC_cytidylyltransferase"/>
    <property type="match status" value="1"/>
</dbReference>
<dbReference type="SUPFAM" id="SSF46785">
    <property type="entry name" value="Winged helix' DNA-binding domain"/>
    <property type="match status" value="1"/>
</dbReference>
<comment type="caution">
    <text evidence="3">The sequence shown here is derived from an EMBL/GenBank/DDBJ whole genome shotgun (WGS) entry which is preliminary data.</text>
</comment>
<evidence type="ECO:0000313" key="3">
    <source>
        <dbReference type="EMBL" id="MCY7221668.1"/>
    </source>
</evidence>
<dbReference type="Gene3D" id="3.90.1200.10">
    <property type="match status" value="1"/>
</dbReference>
<dbReference type="Proteomes" id="UP001208029">
    <property type="component" value="Unassembled WGS sequence"/>
</dbReference>
<dbReference type="InterPro" id="IPR036388">
    <property type="entry name" value="WH-like_DNA-bd_sf"/>
</dbReference>
<sequence>MNDLFAVLYELNQNRYLSQREISEKTQLSLGKINNIIKILEEENYLRIEKNKKNSYQLTEIGLKLLERYLKEEQQKKISLSNEVESITNAVILMAGQARQIDVPVGLISLNDETILDRCIQLLISSGITNIVIVAGFAKEMLLPIEKKYPQVHIVVNEQFEKTGTMASLATAQSFIKDDFILLEGDLVFEERGLTQLLRSRDTSSILITSVRKTYDEAMVEIHDGYIYKMSKDIHQFNRIDGEMIGISKFSLSFFKKMLEIFSENENPLINYEYIMMDVARDYRLGYVRVDDFIWGEIDEQAQIKFVTQTIYPRIIQKEKRLALETVRAFIKEKMNVTDDDIDLLESAGGMTNKNYKVVLNGQSFIIRIAGNGTERFIDRISEKENSTLGQILGLDVETAYFDSETGSKISRFIEEAETLNPVTAAYPRNMRQTTDLLRKLHTSGLEFNNEFNVFYEIKKYESLANEMAANYYEGYYELRPLVLALESDLSRMGIEKVPCHIDTVPENFVKNGQKRMFLIDWEYSGMNDPVWDLADHSIECNFTDSQERQLLENYYQTNDLPPYIELKMLAYKICSDFVWSVWTIFKESRGDDFGSYGRDRLERAAENMSLYQEKRRAYNESLSQRTI</sequence>
<dbReference type="InterPro" id="IPR036390">
    <property type="entry name" value="WH_DNA-bd_sf"/>
</dbReference>
<dbReference type="EMBL" id="JAKUYZ010000010">
    <property type="protein sequence ID" value="MCY7221668.1"/>
    <property type="molecule type" value="Genomic_DNA"/>
</dbReference>
<gene>
    <name evidence="3" type="ORF">MK546_06180</name>
</gene>
<accession>A0AAW5WN06</accession>
<dbReference type="Pfam" id="PF12804">
    <property type="entry name" value="NTP_transf_3"/>
    <property type="match status" value="1"/>
</dbReference>
<dbReference type="SUPFAM" id="SSF53448">
    <property type="entry name" value="Nucleotide-diphospho-sugar transferases"/>
    <property type="match status" value="1"/>
</dbReference>
<feature type="domain" description="MobA-like NTP transferase" evidence="2">
    <location>
        <begin position="90"/>
        <end position="211"/>
    </location>
</feature>
<dbReference type="Pfam" id="PF13412">
    <property type="entry name" value="HTH_24"/>
    <property type="match status" value="1"/>
</dbReference>
<dbReference type="Pfam" id="PF01633">
    <property type="entry name" value="Choline_kinase"/>
    <property type="match status" value="1"/>
</dbReference>
<reference evidence="3" key="1">
    <citation type="journal article" date="2022" name="Med Res Arch">
        <title>Genomic identification of streptococcal strains and relation to clinical characteristics. A substudy to The Partial Oral Treatment of Endocarditis (POET) Trial.</title>
        <authorList>
            <person name="Christensen J."/>
            <person name="Jensen C."/>
            <person name="Dargis R."/>
            <person name="Nielsen X."/>
            <person name="Pries- Heje M."/>
            <person name="Wiingaard C."/>
            <person name="Ihlemann N."/>
            <person name="Gill S."/>
            <person name="Bruun N."/>
            <person name="Elming H."/>
            <person name="Povlsen J."/>
            <person name="Madsen T."/>
            <person name="Jensen K."/>
            <person name="Fuursted K."/>
            <person name="Ostergaard L."/>
            <person name="Christiansen U."/>
            <person name="Rosenvinge F."/>
            <person name="Helweg-Larsen J."/>
            <person name="Fosbol E."/>
            <person name="Kober L."/>
            <person name="Torp-Pedersen C."/>
            <person name="Tonder N."/>
            <person name="Moser C."/>
            <person name="Iversen K."/>
            <person name="Bundgaard H."/>
        </authorList>
    </citation>
    <scope>NUCLEOTIDE SEQUENCE</scope>
    <source>
        <strain evidence="3">K13014465</strain>
    </source>
</reference>
<keyword evidence="1" id="KW-0175">Coiled coil</keyword>
<dbReference type="InterPro" id="IPR025877">
    <property type="entry name" value="MobA-like_NTP_Trfase"/>
</dbReference>
<name>A0AAW5WN06_STRCR</name>
<dbReference type="AlphaFoldDB" id="A0AAW5WN06"/>
<proteinExistence type="predicted"/>
<dbReference type="Gene3D" id="3.90.550.10">
    <property type="entry name" value="Spore Coat Polysaccharide Biosynthesis Protein SpsA, Chain A"/>
    <property type="match status" value="1"/>
</dbReference>
<dbReference type="InterPro" id="IPR011009">
    <property type="entry name" value="Kinase-like_dom_sf"/>
</dbReference>
<dbReference type="InterPro" id="IPR029044">
    <property type="entry name" value="Nucleotide-diphossugar_trans"/>
</dbReference>
<dbReference type="InterPro" id="IPR052077">
    <property type="entry name" value="CcrZ_PhaseVar_Mediator"/>
</dbReference>
<keyword evidence="3" id="KW-0808">Transferase</keyword>
<dbReference type="SUPFAM" id="SSF56112">
    <property type="entry name" value="Protein kinase-like (PK-like)"/>
    <property type="match status" value="1"/>
</dbReference>
<dbReference type="PANTHER" id="PTHR40086">
    <property type="entry name" value="PHOSPHOTRANSFERASE YTMP-RELATED"/>
    <property type="match status" value="1"/>
</dbReference>
<dbReference type="RefSeq" id="WP_268731535.1">
    <property type="nucleotide sequence ID" value="NZ_JAKUYZ010000010.1"/>
</dbReference>
<organism evidence="3 4">
    <name type="scientific">Streptococcus cristatus</name>
    <dbReference type="NCBI Taxonomy" id="45634"/>
    <lineage>
        <taxon>Bacteria</taxon>
        <taxon>Bacillati</taxon>
        <taxon>Bacillota</taxon>
        <taxon>Bacilli</taxon>
        <taxon>Lactobacillales</taxon>
        <taxon>Streptococcaceae</taxon>
        <taxon>Streptococcus</taxon>
    </lineage>
</organism>
<evidence type="ECO:0000313" key="4">
    <source>
        <dbReference type="Proteomes" id="UP001208029"/>
    </source>
</evidence>
<dbReference type="GO" id="GO:0016779">
    <property type="term" value="F:nucleotidyltransferase activity"/>
    <property type="evidence" value="ECO:0007669"/>
    <property type="project" value="UniProtKB-ARBA"/>
</dbReference>
<dbReference type="Gene3D" id="1.10.10.10">
    <property type="entry name" value="Winged helix-like DNA-binding domain superfamily/Winged helix DNA-binding domain"/>
    <property type="match status" value="1"/>
</dbReference>
<dbReference type="PANTHER" id="PTHR40086:SF1">
    <property type="entry name" value="CELL CYCLE REGULATOR CCRZ"/>
    <property type="match status" value="1"/>
</dbReference>
<evidence type="ECO:0000259" key="2">
    <source>
        <dbReference type="Pfam" id="PF12804"/>
    </source>
</evidence>
<reference evidence="3" key="2">
    <citation type="submission" date="2022-02" db="EMBL/GenBank/DDBJ databases">
        <authorList>
            <person name="Christensen J.J.E."/>
            <person name="Jensen C.S."/>
            <person name="Nielsen X.C."/>
            <person name="Dargis R."/>
        </authorList>
    </citation>
    <scope>NUCLEOTIDE SEQUENCE</scope>
    <source>
        <strain evidence="3">K13014465</strain>
    </source>
</reference>